<dbReference type="OrthoDB" id="6798331at2759"/>
<dbReference type="InterPro" id="IPR016029">
    <property type="entry name" value="Inner_layer_core_VP3_Reovir"/>
</dbReference>
<reference evidence="1" key="1">
    <citation type="submission" date="2022-01" db="EMBL/GenBank/DDBJ databases">
        <authorList>
            <person name="King R."/>
        </authorList>
    </citation>
    <scope>NUCLEOTIDE SEQUENCE</scope>
</reference>
<dbReference type="GO" id="GO:0005198">
    <property type="term" value="F:structural molecule activity"/>
    <property type="evidence" value="ECO:0007669"/>
    <property type="project" value="InterPro"/>
</dbReference>
<name>A0A9P0GU06_PHACE</name>
<dbReference type="AlphaFoldDB" id="A0A9P0GU06"/>
<dbReference type="InterPro" id="IPR002614">
    <property type="entry name" value="Inner_layer_core_VP3_Orbivir"/>
</dbReference>
<organism evidence="1 2">
    <name type="scientific">Phaedon cochleariae</name>
    <name type="common">Mustard beetle</name>
    <dbReference type="NCBI Taxonomy" id="80249"/>
    <lineage>
        <taxon>Eukaryota</taxon>
        <taxon>Metazoa</taxon>
        <taxon>Ecdysozoa</taxon>
        <taxon>Arthropoda</taxon>
        <taxon>Hexapoda</taxon>
        <taxon>Insecta</taxon>
        <taxon>Pterygota</taxon>
        <taxon>Neoptera</taxon>
        <taxon>Endopterygota</taxon>
        <taxon>Coleoptera</taxon>
        <taxon>Polyphaga</taxon>
        <taxon>Cucujiformia</taxon>
        <taxon>Chrysomeloidea</taxon>
        <taxon>Chrysomelidae</taxon>
        <taxon>Chrysomelinae</taxon>
        <taxon>Chrysomelini</taxon>
        <taxon>Phaedon</taxon>
    </lineage>
</organism>
<accession>A0A9P0GU06</accession>
<dbReference type="Pfam" id="PF01700">
    <property type="entry name" value="Orbi_VP3"/>
    <property type="match status" value="1"/>
</dbReference>
<protein>
    <submittedName>
        <fullName evidence="1">Uncharacterized protein</fullName>
    </submittedName>
</protein>
<dbReference type="SUPFAM" id="SSF56831">
    <property type="entry name" value="Reovirus inner layer core protein p3"/>
    <property type="match status" value="1"/>
</dbReference>
<reference evidence="1" key="2">
    <citation type="submission" date="2022-10" db="EMBL/GenBank/DDBJ databases">
        <authorList>
            <consortium name="ENA_rothamsted_submissions"/>
            <consortium name="culmorum"/>
            <person name="King R."/>
        </authorList>
    </citation>
    <scope>NUCLEOTIDE SEQUENCE</scope>
</reference>
<keyword evidence="2" id="KW-1185">Reference proteome</keyword>
<evidence type="ECO:0000313" key="1">
    <source>
        <dbReference type="EMBL" id="CAH1171197.1"/>
    </source>
</evidence>
<dbReference type="Proteomes" id="UP001153737">
    <property type="component" value="Chromosome 5"/>
</dbReference>
<evidence type="ECO:0000313" key="2">
    <source>
        <dbReference type="Proteomes" id="UP001153737"/>
    </source>
</evidence>
<gene>
    <name evidence="1" type="ORF">PHAECO_LOCUS9636</name>
</gene>
<dbReference type="EMBL" id="OU896711">
    <property type="protein sequence ID" value="CAH1171197.1"/>
    <property type="molecule type" value="Genomic_DNA"/>
</dbReference>
<sequence>MEINSNKSEPLAKIVNSPVTSLNFDDFRKIIMAMVLPQQVMVDIEYDNGENVMLSGVAGLMANMFFSTTPGFRTITLRSARETDVIIGRMLSKLGYKNDNQNQPLNVTPQRGGPNVWLELETHDFDGLGWCNSRTNEVYVINDALYDGINELPIYVGLDQYVDIQDLVDFNDVPRPPILNDITRCLADAARTKNRADAVQSLFSYVAPKWSQFFFNLNRFIVTYGETGFREIPINCVYRLKHLARENGFNSGSISYSKINSG</sequence>
<proteinExistence type="predicted"/>